<sequence length="410" mass="43354">MKFKKLIGMMAIAGMAAPGIASATNGYFAEGYGIKTRGMGGAGIALPQDAMAAATNPAGMVMVGGRLDIGLTYFQPDRSVILGPNGVGANPTIGTGEYTSDNKYFLIPEVGYNHMLNKDMALGVVVYGNGGLNTKYNKPLFSQGGSASNASSDMLQLFVAPTWSMKINENNAIGVSLNLVYQQFSISGLEGFAGKSSDSVNLTGNGHDKSTGYGLKLGWTGKVAQNVTLGATYQTLTKMSKFDKYKGMLAEGGSLDIPSTYGLGIAVDVTPSMIIAADVVRINYGDVKALNNPGSNQALLGTDNGPGFGWNDQTVYKLGLSYKYSPGLTLRAGYNYAKAPFNSDQNYFNFVALATTESHLSLGATWVLADKSELSLMYMHAFDKGMYSSATDSTIRMKQDAIGIAYGLKM</sequence>
<evidence type="ECO:0000256" key="6">
    <source>
        <dbReference type="ARBA" id="ARBA00023136"/>
    </source>
</evidence>
<name>A0A4R3XTM7_9PROT</name>
<comment type="caution">
    <text evidence="9">The sequence shown here is derived from an EMBL/GenBank/DDBJ whole genome shotgun (WGS) entry which is preliminary data.</text>
</comment>
<dbReference type="GO" id="GO:0015483">
    <property type="term" value="F:long-chain fatty acid transporting porin activity"/>
    <property type="evidence" value="ECO:0007669"/>
    <property type="project" value="TreeGrafter"/>
</dbReference>
<evidence type="ECO:0000256" key="1">
    <source>
        <dbReference type="ARBA" id="ARBA00004571"/>
    </source>
</evidence>
<dbReference type="PANTHER" id="PTHR35093:SF8">
    <property type="entry name" value="OUTER MEMBRANE PROTEIN NMB0088-RELATED"/>
    <property type="match status" value="1"/>
</dbReference>
<protein>
    <submittedName>
        <fullName evidence="9">Long-chain fatty acid transport protein</fullName>
    </submittedName>
</protein>
<gene>
    <name evidence="9" type="ORF">EDC63_12050</name>
</gene>
<evidence type="ECO:0000313" key="9">
    <source>
        <dbReference type="EMBL" id="TCV82556.1"/>
    </source>
</evidence>
<dbReference type="PANTHER" id="PTHR35093">
    <property type="entry name" value="OUTER MEMBRANE PROTEIN NMB0088-RELATED"/>
    <property type="match status" value="1"/>
</dbReference>
<evidence type="ECO:0000313" key="10">
    <source>
        <dbReference type="Proteomes" id="UP000295367"/>
    </source>
</evidence>
<evidence type="ECO:0000256" key="2">
    <source>
        <dbReference type="ARBA" id="ARBA00008163"/>
    </source>
</evidence>
<comment type="similarity">
    <text evidence="2">Belongs to the OmpP1/FadL family.</text>
</comment>
<dbReference type="Gene3D" id="2.40.160.60">
    <property type="entry name" value="Outer membrane protein transport protein (OMPP1/FadL/TodX)"/>
    <property type="match status" value="1"/>
</dbReference>
<evidence type="ECO:0000256" key="5">
    <source>
        <dbReference type="ARBA" id="ARBA00022729"/>
    </source>
</evidence>
<organism evidence="9 10">
    <name type="scientific">Sulfurirhabdus autotrophica</name>
    <dbReference type="NCBI Taxonomy" id="1706046"/>
    <lineage>
        <taxon>Bacteria</taxon>
        <taxon>Pseudomonadati</taxon>
        <taxon>Pseudomonadota</taxon>
        <taxon>Betaproteobacteria</taxon>
        <taxon>Nitrosomonadales</taxon>
        <taxon>Sulfuricellaceae</taxon>
        <taxon>Sulfurirhabdus</taxon>
    </lineage>
</organism>
<reference evidence="9 10" key="1">
    <citation type="submission" date="2019-03" db="EMBL/GenBank/DDBJ databases">
        <title>Genomic Encyclopedia of Type Strains, Phase IV (KMG-IV): sequencing the most valuable type-strain genomes for metagenomic binning, comparative biology and taxonomic classification.</title>
        <authorList>
            <person name="Goeker M."/>
        </authorList>
    </citation>
    <scope>NUCLEOTIDE SEQUENCE [LARGE SCALE GENOMIC DNA]</scope>
    <source>
        <strain evidence="9 10">DSM 100309</strain>
    </source>
</reference>
<comment type="subcellular location">
    <subcellularLocation>
        <location evidence="1">Cell outer membrane</location>
        <topology evidence="1">Multi-pass membrane protein</topology>
    </subcellularLocation>
</comment>
<dbReference type="Pfam" id="PF03349">
    <property type="entry name" value="Toluene_X"/>
    <property type="match status" value="1"/>
</dbReference>
<evidence type="ECO:0000256" key="7">
    <source>
        <dbReference type="ARBA" id="ARBA00023237"/>
    </source>
</evidence>
<dbReference type="AlphaFoldDB" id="A0A4R3XTM7"/>
<dbReference type="GO" id="GO:0009279">
    <property type="term" value="C:cell outer membrane"/>
    <property type="evidence" value="ECO:0007669"/>
    <property type="project" value="UniProtKB-SubCell"/>
</dbReference>
<dbReference type="InterPro" id="IPR005017">
    <property type="entry name" value="OMPP1/FadL/TodX"/>
</dbReference>
<proteinExistence type="inferred from homology"/>
<keyword evidence="3" id="KW-1134">Transmembrane beta strand</keyword>
<dbReference type="SUPFAM" id="SSF56935">
    <property type="entry name" value="Porins"/>
    <property type="match status" value="1"/>
</dbReference>
<keyword evidence="7" id="KW-0998">Cell outer membrane</keyword>
<dbReference type="RefSeq" id="WP_124945034.1">
    <property type="nucleotide sequence ID" value="NZ_BHVT01000007.1"/>
</dbReference>
<keyword evidence="5 8" id="KW-0732">Signal</keyword>
<keyword evidence="10" id="KW-1185">Reference proteome</keyword>
<evidence type="ECO:0000256" key="4">
    <source>
        <dbReference type="ARBA" id="ARBA00022692"/>
    </source>
</evidence>
<accession>A0A4R3XTM7</accession>
<dbReference type="EMBL" id="SMCO01000020">
    <property type="protein sequence ID" value="TCV82556.1"/>
    <property type="molecule type" value="Genomic_DNA"/>
</dbReference>
<dbReference type="Proteomes" id="UP000295367">
    <property type="component" value="Unassembled WGS sequence"/>
</dbReference>
<feature type="chain" id="PRO_5020577954" evidence="8">
    <location>
        <begin position="24"/>
        <end position="410"/>
    </location>
</feature>
<evidence type="ECO:0000256" key="3">
    <source>
        <dbReference type="ARBA" id="ARBA00022452"/>
    </source>
</evidence>
<dbReference type="OrthoDB" id="19849at2"/>
<evidence type="ECO:0000256" key="8">
    <source>
        <dbReference type="SAM" id="SignalP"/>
    </source>
</evidence>
<keyword evidence="4" id="KW-0812">Transmembrane</keyword>
<keyword evidence="6" id="KW-0472">Membrane</keyword>
<feature type="signal peptide" evidence="8">
    <location>
        <begin position="1"/>
        <end position="23"/>
    </location>
</feature>